<dbReference type="OrthoDB" id="9768177at2"/>
<protein>
    <submittedName>
        <fullName evidence="1">Uncharacterized protein</fullName>
    </submittedName>
</protein>
<dbReference type="EnsemblBacteria" id="ABF42978">
    <property type="protein sequence ID" value="ABF42978"/>
    <property type="gene ID" value="Acid345_3978"/>
</dbReference>
<reference evidence="1 2" key="1">
    <citation type="journal article" date="2009" name="Appl. Environ. Microbiol.">
        <title>Three genomes from the phylum Acidobacteria provide insight into the lifestyles of these microorganisms in soils.</title>
        <authorList>
            <person name="Ward N.L."/>
            <person name="Challacombe J.F."/>
            <person name="Janssen P.H."/>
            <person name="Henrissat B."/>
            <person name="Coutinho P.M."/>
            <person name="Wu M."/>
            <person name="Xie G."/>
            <person name="Haft D.H."/>
            <person name="Sait M."/>
            <person name="Badger J."/>
            <person name="Barabote R.D."/>
            <person name="Bradley B."/>
            <person name="Brettin T.S."/>
            <person name="Brinkac L.M."/>
            <person name="Bruce D."/>
            <person name="Creasy T."/>
            <person name="Daugherty S.C."/>
            <person name="Davidsen T.M."/>
            <person name="DeBoy R.T."/>
            <person name="Detter J.C."/>
            <person name="Dodson R.J."/>
            <person name="Durkin A.S."/>
            <person name="Ganapathy A."/>
            <person name="Gwinn-Giglio M."/>
            <person name="Han C.S."/>
            <person name="Khouri H."/>
            <person name="Kiss H."/>
            <person name="Kothari S.P."/>
            <person name="Madupu R."/>
            <person name="Nelson K.E."/>
            <person name="Nelson W.C."/>
            <person name="Paulsen I."/>
            <person name="Penn K."/>
            <person name="Ren Q."/>
            <person name="Rosovitz M.J."/>
            <person name="Selengut J.D."/>
            <person name="Shrivastava S."/>
            <person name="Sullivan S.A."/>
            <person name="Tapia R."/>
            <person name="Thompson L.S."/>
            <person name="Watkins K.L."/>
            <person name="Yang Q."/>
            <person name="Yu C."/>
            <person name="Zafar N."/>
            <person name="Zhou L."/>
            <person name="Kuske C.R."/>
        </authorList>
    </citation>
    <scope>NUCLEOTIDE SEQUENCE [LARGE SCALE GENOMIC DNA]</scope>
    <source>
        <strain evidence="1 2">Ellin345</strain>
    </source>
</reference>
<dbReference type="RefSeq" id="WP_011524777.1">
    <property type="nucleotide sequence ID" value="NC_008009.1"/>
</dbReference>
<gene>
    <name evidence="1" type="ordered locus">Acid345_3978</name>
</gene>
<accession>Q1IJH2</accession>
<dbReference type="Proteomes" id="UP000002432">
    <property type="component" value="Chromosome"/>
</dbReference>
<evidence type="ECO:0000313" key="2">
    <source>
        <dbReference type="Proteomes" id="UP000002432"/>
    </source>
</evidence>
<dbReference type="KEGG" id="aba:Acid345_3978"/>
<dbReference type="eggNOG" id="ENOG502ZVEZ">
    <property type="taxonomic scope" value="Bacteria"/>
</dbReference>
<keyword evidence="2" id="KW-1185">Reference proteome</keyword>
<name>Q1IJH2_KORVE</name>
<organism evidence="1 2">
    <name type="scientific">Koribacter versatilis (strain Ellin345)</name>
    <dbReference type="NCBI Taxonomy" id="204669"/>
    <lineage>
        <taxon>Bacteria</taxon>
        <taxon>Pseudomonadati</taxon>
        <taxon>Acidobacteriota</taxon>
        <taxon>Terriglobia</taxon>
        <taxon>Terriglobales</taxon>
        <taxon>Candidatus Korobacteraceae</taxon>
        <taxon>Candidatus Korobacter</taxon>
    </lineage>
</organism>
<evidence type="ECO:0000313" key="1">
    <source>
        <dbReference type="EMBL" id="ABF42978.1"/>
    </source>
</evidence>
<dbReference type="AlphaFoldDB" id="Q1IJH2"/>
<dbReference type="HOGENOM" id="CLU_1693198_0_0_0"/>
<sequence length="155" mass="17240">MANAVDKMVRTVITFASSRFNTTDPKPYFINECCFGDDIANWLIGELRNRGVQVDETPGQEDFGWYINFKVADTGHSFVIGNRPDEPMPTWIGWVERTPGPLATLFGGRHRGITAEAVTLIHRILASDPSVCDLRWHLKSDFDAGQEDGGATQPT</sequence>
<proteinExistence type="predicted"/>
<dbReference type="EMBL" id="CP000360">
    <property type="protein sequence ID" value="ABF42978.1"/>
    <property type="molecule type" value="Genomic_DNA"/>
</dbReference>
<dbReference type="STRING" id="204669.Acid345_3978"/>